<evidence type="ECO:0000313" key="3">
    <source>
        <dbReference type="Proteomes" id="UP001352263"/>
    </source>
</evidence>
<dbReference type="Proteomes" id="UP001352263">
    <property type="component" value="Unassembled WGS sequence"/>
</dbReference>
<sequence length="324" mass="34221">MGRTPRSIFPLLLASLVLTACGGGGDDNGSVTTSANAAASVAPQDTGVPAATGNTATDGFNWFNFRRRQLGLQVLNRNAQIDAAALGHSIYQRDNDIITHEQTQGKVPFTGRTAGDRLRAARYTIPVNGFAYGEVISATTDTSGFNAAEDLIAAIYHRFVIFEPLFKEAGAGAAGRSGGLTYFTTNFTAIGLTGGLAQGSIVQYPVANQTRVPRNFFSDNESPDPVPNANEVGYPVSVHANITDILDVQTFTITPRGGSPLPARMLRKADDVHTPDSAAAIVPLSPLAGNTVYDVRFVGRVSGVGDNGTPWSANIDRSWSFTTQ</sequence>
<feature type="chain" id="PRO_5045530115" evidence="1">
    <location>
        <begin position="23"/>
        <end position="324"/>
    </location>
</feature>
<name>A0ABU6JAB2_9BURK</name>
<organism evidence="2 3">
    <name type="scientific">Noviherbaspirillum album</name>
    <dbReference type="NCBI Taxonomy" id="3080276"/>
    <lineage>
        <taxon>Bacteria</taxon>
        <taxon>Pseudomonadati</taxon>
        <taxon>Pseudomonadota</taxon>
        <taxon>Betaproteobacteria</taxon>
        <taxon>Burkholderiales</taxon>
        <taxon>Oxalobacteraceae</taxon>
        <taxon>Noviherbaspirillum</taxon>
    </lineage>
</organism>
<dbReference type="SUPFAM" id="SSF55797">
    <property type="entry name" value="PR-1-like"/>
    <property type="match status" value="1"/>
</dbReference>
<keyword evidence="3" id="KW-1185">Reference proteome</keyword>
<keyword evidence="1" id="KW-0732">Signal</keyword>
<feature type="signal peptide" evidence="1">
    <location>
        <begin position="1"/>
        <end position="22"/>
    </location>
</feature>
<reference evidence="2 3" key="1">
    <citation type="submission" date="2023-10" db="EMBL/GenBank/DDBJ databases">
        <title>Noviherbaspirillum sp. CPCC 100848 genome assembly.</title>
        <authorList>
            <person name="Li X.Y."/>
            <person name="Fang X.M."/>
        </authorList>
    </citation>
    <scope>NUCLEOTIDE SEQUENCE [LARGE SCALE GENOMIC DNA]</scope>
    <source>
        <strain evidence="2 3">CPCC 100848</strain>
    </source>
</reference>
<dbReference type="Gene3D" id="3.40.33.10">
    <property type="entry name" value="CAP"/>
    <property type="match status" value="1"/>
</dbReference>
<dbReference type="RefSeq" id="WP_326507303.1">
    <property type="nucleotide sequence ID" value="NZ_JAWIIV010000012.1"/>
</dbReference>
<dbReference type="PROSITE" id="PS51257">
    <property type="entry name" value="PROKAR_LIPOPROTEIN"/>
    <property type="match status" value="1"/>
</dbReference>
<gene>
    <name evidence="2" type="ORF">RY831_15605</name>
</gene>
<dbReference type="EMBL" id="JAWIIV010000012">
    <property type="protein sequence ID" value="MEC4720589.1"/>
    <property type="molecule type" value="Genomic_DNA"/>
</dbReference>
<protein>
    <submittedName>
        <fullName evidence="2">CAP domain-containing protein</fullName>
    </submittedName>
</protein>
<dbReference type="InterPro" id="IPR035940">
    <property type="entry name" value="CAP_sf"/>
</dbReference>
<comment type="caution">
    <text evidence="2">The sequence shown here is derived from an EMBL/GenBank/DDBJ whole genome shotgun (WGS) entry which is preliminary data.</text>
</comment>
<evidence type="ECO:0000256" key="1">
    <source>
        <dbReference type="SAM" id="SignalP"/>
    </source>
</evidence>
<evidence type="ECO:0000313" key="2">
    <source>
        <dbReference type="EMBL" id="MEC4720589.1"/>
    </source>
</evidence>
<accession>A0ABU6JAB2</accession>
<proteinExistence type="predicted"/>